<feature type="transmembrane region" description="Helical" evidence="9">
    <location>
        <begin position="187"/>
        <end position="206"/>
    </location>
</feature>
<comment type="subcellular location">
    <subcellularLocation>
        <location evidence="1">Membrane</location>
        <topology evidence="1">Multi-pass membrane protein</topology>
    </subcellularLocation>
</comment>
<dbReference type="VEuPathDB" id="FungiDB:TSTA_071530"/>
<feature type="transmembrane region" description="Helical" evidence="9">
    <location>
        <begin position="256"/>
        <end position="281"/>
    </location>
</feature>
<keyword evidence="12" id="KW-1185">Reference proteome</keyword>
<keyword evidence="3" id="KW-0813">Transport</keyword>
<feature type="transmembrane region" description="Helical" evidence="9">
    <location>
        <begin position="212"/>
        <end position="235"/>
    </location>
</feature>
<feature type="region of interest" description="Disordered" evidence="8">
    <location>
        <begin position="1"/>
        <end position="123"/>
    </location>
</feature>
<comment type="similarity">
    <text evidence="2">Belongs to the amino acid/polyamine transporter 2 family.</text>
</comment>
<keyword evidence="6 9" id="KW-1133">Transmembrane helix</keyword>
<dbReference type="PANTHER" id="PTHR22950">
    <property type="entry name" value="AMINO ACID TRANSPORTER"/>
    <property type="match status" value="1"/>
</dbReference>
<keyword evidence="7 9" id="KW-0472">Membrane</keyword>
<dbReference type="InterPro" id="IPR013057">
    <property type="entry name" value="AA_transpt_TM"/>
</dbReference>
<dbReference type="Pfam" id="PF01490">
    <property type="entry name" value="Aa_trans"/>
    <property type="match status" value="1"/>
</dbReference>
<gene>
    <name evidence="11" type="ORF">TSTA_071530</name>
</gene>
<dbReference type="GeneID" id="8110253"/>
<feature type="transmembrane region" description="Helical" evidence="9">
    <location>
        <begin position="301"/>
        <end position="322"/>
    </location>
</feature>
<evidence type="ECO:0000256" key="3">
    <source>
        <dbReference type="ARBA" id="ARBA00022448"/>
    </source>
</evidence>
<dbReference type="PhylomeDB" id="B8LUI3"/>
<sequence length="587" mass="64015">MPKDEVGNTRNSERRGSNDEESRALLSNSSFHDDNHDSAGDSEDDLVVLSGSTDEQPAPAQTHTRPTISTQHVPRQSSISRPAPDGQRRTPRTPLRVRFDLSEHVADEETPATNGHVQSRHQDGDDLWMDEEDYMTEGSQRLRSSTGQMAPLLTGIEAPTVTLATSEDFFPEDHLESARPRSGMRMAFMNMANSIIGAGIIGQPYALRQAGLVTGIVLLVLLTITVDWTIRLIVVNSKMSGADSFQATMQHCFGRSGLIAISIAQWAFAFGGMVAFCIIVGDTIPHVFAALFPSLRDMPFLWLLTDRRAVIVLFILCISYPLSLYRDIAKLAKASALALVSMLIIVVTVVIQGFRVPSELRGDLKGNLVINSGFFQAVGVISFAFVCHHNSLLIYGSLKKPTLDRFATVTHYSTGVSMIMCLVMAIAGFLSFGSKTQGNVLNNFPSNNIMVNIARFCFGLNMLTTLPLEAFVCRSVMTTYYFPDEPFHPTRHLYLTTVLVLTSMFLSLVTCDLGAVFELIGATSAAALAYILPPLCYVKLSNTSHRAKLPAYACIVFGTVVMVISLLQAVGKMIRNEGGAQTCGGAI</sequence>
<dbReference type="InParanoid" id="B8LUI3"/>
<dbReference type="OrthoDB" id="28208at2759"/>
<reference evidence="12" key="1">
    <citation type="journal article" date="2015" name="Genome Announc.">
        <title>Genome sequence of the AIDS-associated pathogen Penicillium marneffei (ATCC18224) and its near taxonomic relative Talaromyces stipitatus (ATCC10500).</title>
        <authorList>
            <person name="Nierman W.C."/>
            <person name="Fedorova-Abrams N.D."/>
            <person name="Andrianopoulos A."/>
        </authorList>
    </citation>
    <scope>NUCLEOTIDE SEQUENCE [LARGE SCALE GENOMIC DNA]</scope>
    <source>
        <strain evidence="12">ATCC 10500 / CBS 375.48 / QM 6759 / NRRL 1006</strain>
    </source>
</reference>
<dbReference type="OMA" id="FLFFGSQ"/>
<dbReference type="GO" id="GO:0016020">
    <property type="term" value="C:membrane"/>
    <property type="evidence" value="ECO:0007669"/>
    <property type="project" value="UniProtKB-SubCell"/>
</dbReference>
<feature type="transmembrane region" description="Helical" evidence="9">
    <location>
        <begin position="549"/>
        <end position="570"/>
    </location>
</feature>
<evidence type="ECO:0000313" key="11">
    <source>
        <dbReference type="EMBL" id="EED23756.1"/>
    </source>
</evidence>
<dbReference type="GO" id="GO:0005783">
    <property type="term" value="C:endoplasmic reticulum"/>
    <property type="evidence" value="ECO:0007669"/>
    <property type="project" value="EnsemblFungi"/>
</dbReference>
<feature type="compositionally biased region" description="Polar residues" evidence="8">
    <location>
        <begin position="50"/>
        <end position="80"/>
    </location>
</feature>
<feature type="transmembrane region" description="Helical" evidence="9">
    <location>
        <begin position="493"/>
        <end position="510"/>
    </location>
</feature>
<accession>B8LUI3</accession>
<name>B8LUI3_TALSN</name>
<feature type="transmembrane region" description="Helical" evidence="9">
    <location>
        <begin position="374"/>
        <end position="398"/>
    </location>
</feature>
<evidence type="ECO:0000256" key="7">
    <source>
        <dbReference type="ARBA" id="ARBA00023136"/>
    </source>
</evidence>
<feature type="transmembrane region" description="Helical" evidence="9">
    <location>
        <begin position="453"/>
        <end position="472"/>
    </location>
</feature>
<feature type="transmembrane region" description="Helical" evidence="9">
    <location>
        <begin position="516"/>
        <end position="537"/>
    </location>
</feature>
<dbReference type="Proteomes" id="UP000001745">
    <property type="component" value="Unassembled WGS sequence"/>
</dbReference>
<evidence type="ECO:0000256" key="1">
    <source>
        <dbReference type="ARBA" id="ARBA00004141"/>
    </source>
</evidence>
<dbReference type="eggNOG" id="KOG1305">
    <property type="taxonomic scope" value="Eukaryota"/>
</dbReference>
<evidence type="ECO:0000256" key="9">
    <source>
        <dbReference type="SAM" id="Phobius"/>
    </source>
</evidence>
<dbReference type="GO" id="GO:0015179">
    <property type="term" value="F:L-amino acid transmembrane transporter activity"/>
    <property type="evidence" value="ECO:0007669"/>
    <property type="project" value="TreeGrafter"/>
</dbReference>
<dbReference type="PANTHER" id="PTHR22950:SF458">
    <property type="entry name" value="SODIUM-COUPLED NEUTRAL AMINO ACID TRANSPORTER 11-RELATED"/>
    <property type="match status" value="1"/>
</dbReference>
<evidence type="ECO:0000256" key="5">
    <source>
        <dbReference type="ARBA" id="ARBA00022970"/>
    </source>
</evidence>
<feature type="compositionally biased region" description="Basic and acidic residues" evidence="8">
    <location>
        <begin position="97"/>
        <end position="107"/>
    </location>
</feature>
<feature type="domain" description="Amino acid transporter transmembrane" evidence="10">
    <location>
        <begin position="181"/>
        <end position="569"/>
    </location>
</feature>
<keyword evidence="4 9" id="KW-0812">Transmembrane</keyword>
<evidence type="ECO:0000256" key="4">
    <source>
        <dbReference type="ARBA" id="ARBA00022692"/>
    </source>
</evidence>
<organism evidence="11 12">
    <name type="scientific">Talaromyces stipitatus (strain ATCC 10500 / CBS 375.48 / QM 6759 / NRRL 1006)</name>
    <name type="common">Penicillium stipitatum</name>
    <dbReference type="NCBI Taxonomy" id="441959"/>
    <lineage>
        <taxon>Eukaryota</taxon>
        <taxon>Fungi</taxon>
        <taxon>Dikarya</taxon>
        <taxon>Ascomycota</taxon>
        <taxon>Pezizomycotina</taxon>
        <taxon>Eurotiomycetes</taxon>
        <taxon>Eurotiomycetidae</taxon>
        <taxon>Eurotiales</taxon>
        <taxon>Trichocomaceae</taxon>
        <taxon>Talaromyces</taxon>
        <taxon>Talaromyces sect. Talaromyces</taxon>
    </lineage>
</organism>
<evidence type="ECO:0000313" key="12">
    <source>
        <dbReference type="Proteomes" id="UP000001745"/>
    </source>
</evidence>
<proteinExistence type="inferred from homology"/>
<feature type="compositionally biased region" description="Basic and acidic residues" evidence="8">
    <location>
        <begin position="1"/>
        <end position="23"/>
    </location>
</feature>
<dbReference type="HOGENOM" id="CLU_009020_4_1_1"/>
<dbReference type="RefSeq" id="XP_002341143.1">
    <property type="nucleotide sequence ID" value="XM_002341102.1"/>
</dbReference>
<evidence type="ECO:0000259" key="10">
    <source>
        <dbReference type="Pfam" id="PF01490"/>
    </source>
</evidence>
<keyword evidence="5" id="KW-0029">Amino-acid transport</keyword>
<dbReference type="STRING" id="441959.B8LUI3"/>
<evidence type="ECO:0000256" key="2">
    <source>
        <dbReference type="ARBA" id="ARBA00008066"/>
    </source>
</evidence>
<feature type="transmembrane region" description="Helical" evidence="9">
    <location>
        <begin position="410"/>
        <end position="433"/>
    </location>
</feature>
<feature type="transmembrane region" description="Helical" evidence="9">
    <location>
        <begin position="334"/>
        <end position="354"/>
    </location>
</feature>
<dbReference type="AlphaFoldDB" id="B8LUI3"/>
<dbReference type="FunCoup" id="B8LUI3">
    <property type="interactions" value="114"/>
</dbReference>
<protein>
    <submittedName>
        <fullName evidence="11">Amino acid transporter, putative</fullName>
    </submittedName>
</protein>
<dbReference type="EMBL" id="EQ962652">
    <property type="protein sequence ID" value="EED23756.1"/>
    <property type="molecule type" value="Genomic_DNA"/>
</dbReference>
<evidence type="ECO:0000256" key="6">
    <source>
        <dbReference type="ARBA" id="ARBA00022989"/>
    </source>
</evidence>
<evidence type="ECO:0000256" key="8">
    <source>
        <dbReference type="SAM" id="MobiDB-lite"/>
    </source>
</evidence>